<accession>A0A8A3P7P0</accession>
<dbReference type="AlphaFoldDB" id="A0A8A3P7P0"/>
<feature type="compositionally biased region" description="Low complexity" evidence="1">
    <location>
        <begin position="46"/>
        <end position="74"/>
    </location>
</feature>
<dbReference type="EMBL" id="CP063405">
    <property type="protein sequence ID" value="QSZ30088.1"/>
    <property type="molecule type" value="Genomic_DNA"/>
</dbReference>
<feature type="region of interest" description="Disordered" evidence="1">
    <location>
        <begin position="103"/>
        <end position="129"/>
    </location>
</feature>
<feature type="region of interest" description="Disordered" evidence="1">
    <location>
        <begin position="34"/>
        <end position="74"/>
    </location>
</feature>
<evidence type="ECO:0000256" key="1">
    <source>
        <dbReference type="SAM" id="MobiDB-lite"/>
    </source>
</evidence>
<dbReference type="Proteomes" id="UP000672032">
    <property type="component" value="Chromosome 1"/>
</dbReference>
<reference evidence="3" key="1">
    <citation type="submission" date="2020-10" db="EMBL/GenBank/DDBJ databases">
        <title>Genome Sequence of Monilinia vaccinii-corymbosi Sheds Light on Mummy Berry Disease Infection of Blueberry and Mating Type.</title>
        <authorList>
            <person name="Yow A.G."/>
            <person name="Zhang Y."/>
            <person name="Bansal K."/>
            <person name="Eacker S.M."/>
            <person name="Sullivan S."/>
            <person name="Liachko I."/>
            <person name="Cubeta M.A."/>
            <person name="Rollins J.A."/>
            <person name="Ashrafi H."/>
        </authorList>
    </citation>
    <scope>NUCLEOTIDE SEQUENCE</scope>
    <source>
        <strain evidence="3">RL-1</strain>
    </source>
</reference>
<proteinExistence type="predicted"/>
<gene>
    <name evidence="3" type="ORF">DSL72_004608</name>
</gene>
<feature type="compositionally biased region" description="Low complexity" evidence="1">
    <location>
        <begin position="106"/>
        <end position="120"/>
    </location>
</feature>
<evidence type="ECO:0000256" key="2">
    <source>
        <dbReference type="SAM" id="SignalP"/>
    </source>
</evidence>
<name>A0A8A3P7P0_9HELO</name>
<evidence type="ECO:0000313" key="4">
    <source>
        <dbReference type="Proteomes" id="UP000672032"/>
    </source>
</evidence>
<keyword evidence="2" id="KW-0732">Signal</keyword>
<keyword evidence="4" id="KW-1185">Reference proteome</keyword>
<organism evidence="3 4">
    <name type="scientific">Monilinia vaccinii-corymbosi</name>
    <dbReference type="NCBI Taxonomy" id="61207"/>
    <lineage>
        <taxon>Eukaryota</taxon>
        <taxon>Fungi</taxon>
        <taxon>Dikarya</taxon>
        <taxon>Ascomycota</taxon>
        <taxon>Pezizomycotina</taxon>
        <taxon>Leotiomycetes</taxon>
        <taxon>Helotiales</taxon>
        <taxon>Sclerotiniaceae</taxon>
        <taxon>Monilinia</taxon>
    </lineage>
</organism>
<sequence length="192" mass="19315">MQPHTFLLISLLALLTNAQSIPFPSISIDIPSTPNPPPFDVSSDLSKGQSSSTSFSSSSSSFSGGPGGSSISQISTTCNADAKCETRVNGTLVDATSFVTSTVRRPATSSSAGDSSQQPSEQTAIPVGNGGLLGGNADLAASGTVGSTVVVTGVPTETAKPEEASSEASRGLDGMGRIMMLTLGTMIVPFLL</sequence>
<feature type="signal peptide" evidence="2">
    <location>
        <begin position="1"/>
        <end position="18"/>
    </location>
</feature>
<feature type="chain" id="PRO_5032968329" evidence="2">
    <location>
        <begin position="19"/>
        <end position="192"/>
    </location>
</feature>
<evidence type="ECO:0000313" key="3">
    <source>
        <dbReference type="EMBL" id="QSZ30088.1"/>
    </source>
</evidence>
<protein>
    <submittedName>
        <fullName evidence="3">Uncharacterized protein</fullName>
    </submittedName>
</protein>